<evidence type="ECO:0000313" key="2">
    <source>
        <dbReference type="Proteomes" id="UP000321571"/>
    </source>
</evidence>
<keyword evidence="2" id="KW-1185">Reference proteome</keyword>
<dbReference type="OrthoDB" id="4823586at2"/>
<dbReference type="InterPro" id="IPR023393">
    <property type="entry name" value="START-like_dom_sf"/>
</dbReference>
<evidence type="ECO:0000313" key="1">
    <source>
        <dbReference type="EMBL" id="TXL63116.1"/>
    </source>
</evidence>
<dbReference type="AlphaFoldDB" id="A0A5C8NPR1"/>
<name>A0A5C8NPR1_9ACTN</name>
<comment type="caution">
    <text evidence="1">The sequence shown here is derived from an EMBL/GenBank/DDBJ whole genome shotgun (WGS) entry which is preliminary data.</text>
</comment>
<organism evidence="1 2">
    <name type="scientific">Aeromicrobium terrae</name>
    <dbReference type="NCBI Taxonomy" id="2498846"/>
    <lineage>
        <taxon>Bacteria</taxon>
        <taxon>Bacillati</taxon>
        <taxon>Actinomycetota</taxon>
        <taxon>Actinomycetes</taxon>
        <taxon>Propionibacteriales</taxon>
        <taxon>Nocardioidaceae</taxon>
        <taxon>Aeromicrobium</taxon>
    </lineage>
</organism>
<proteinExistence type="predicted"/>
<dbReference type="RefSeq" id="WP_147683431.1">
    <property type="nucleotide sequence ID" value="NZ_VDUX01000001.1"/>
</dbReference>
<dbReference type="EMBL" id="VDUX01000001">
    <property type="protein sequence ID" value="TXL63116.1"/>
    <property type="molecule type" value="Genomic_DNA"/>
</dbReference>
<protein>
    <submittedName>
        <fullName evidence="1">SRPBCC family protein</fullName>
    </submittedName>
</protein>
<dbReference type="Gene3D" id="3.30.530.20">
    <property type="match status" value="1"/>
</dbReference>
<gene>
    <name evidence="1" type="ORF">FHP06_02490</name>
</gene>
<reference evidence="1 2" key="1">
    <citation type="submission" date="2019-06" db="EMBL/GenBank/DDBJ databases">
        <title>Aeromicrobium sp. nov., isolated from a maize field.</title>
        <authorList>
            <person name="Lin S.-Y."/>
            <person name="Tsai C.-F."/>
            <person name="Young C.-C."/>
        </authorList>
    </citation>
    <scope>NUCLEOTIDE SEQUENCE [LARGE SCALE GENOMIC DNA]</scope>
    <source>
        <strain evidence="1 2">CC-CFT486</strain>
    </source>
</reference>
<dbReference type="SUPFAM" id="SSF55961">
    <property type="entry name" value="Bet v1-like"/>
    <property type="match status" value="1"/>
</dbReference>
<sequence>MDPFEIVREVPLSQEEAFARVTDWVRHGDFVPLTTIRLTDTGFVARTGVGPAAFDDPMDVVEWDPPRFCRLEKRGRVVRGWAEITVEPLDLGSRITWRELALTRGVVGPLRRVEAALGRRLFGRVLEGLTRT</sequence>
<dbReference type="Proteomes" id="UP000321571">
    <property type="component" value="Unassembled WGS sequence"/>
</dbReference>
<accession>A0A5C8NPR1</accession>